<dbReference type="Proteomes" id="UP000005801">
    <property type="component" value="Unassembled WGS sequence"/>
</dbReference>
<dbReference type="RefSeq" id="WP_006977170.1">
    <property type="nucleotide sequence ID" value="NZ_ABCS01000191.1"/>
</dbReference>
<dbReference type="STRING" id="391625.PPSIR1_02718"/>
<sequence>MLPPGGEGEIKVTLTAKKGRKPEIHKQIIVRSDDPDKPEFALHMKGELYLDIAAEPSFVVMRDVPVGEPASASFELRVAKPGEVSITKVELEDETHFELEAVDETHYEVHFRGDPKVGNYASRVEVTTSAEDGKQLRVDVRALVVSNLKYAKSFRFTRREGAFAPRMIRVAARNGEAPELSKIEEPLGVLELSVGEAQGGAVTITATVDVAKFEALSQVQKDTRHSLFVHTDDPDEPKLEFFYSFRDPPPRTVEKPSL</sequence>
<comment type="caution">
    <text evidence="1">The sequence shown here is derived from an EMBL/GenBank/DDBJ whole genome shotgun (WGS) entry which is preliminary data.</text>
</comment>
<dbReference type="AlphaFoldDB" id="A6GKD4"/>
<protein>
    <submittedName>
        <fullName evidence="1">Uncharacterized protein</fullName>
    </submittedName>
</protein>
<organism evidence="1 2">
    <name type="scientific">Plesiocystis pacifica SIR-1</name>
    <dbReference type="NCBI Taxonomy" id="391625"/>
    <lineage>
        <taxon>Bacteria</taxon>
        <taxon>Pseudomonadati</taxon>
        <taxon>Myxococcota</taxon>
        <taxon>Polyangia</taxon>
        <taxon>Nannocystales</taxon>
        <taxon>Nannocystaceae</taxon>
        <taxon>Plesiocystis</taxon>
    </lineage>
</organism>
<evidence type="ECO:0000313" key="1">
    <source>
        <dbReference type="EMBL" id="EDM73672.1"/>
    </source>
</evidence>
<evidence type="ECO:0000313" key="2">
    <source>
        <dbReference type="Proteomes" id="UP000005801"/>
    </source>
</evidence>
<gene>
    <name evidence="1" type="ORF">PPSIR1_02718</name>
</gene>
<dbReference type="OrthoDB" id="5507733at2"/>
<proteinExistence type="predicted"/>
<reference evidence="1 2" key="1">
    <citation type="submission" date="2007-06" db="EMBL/GenBank/DDBJ databases">
        <authorList>
            <person name="Shimkets L."/>
            <person name="Ferriera S."/>
            <person name="Johnson J."/>
            <person name="Kravitz S."/>
            <person name="Beeson K."/>
            <person name="Sutton G."/>
            <person name="Rogers Y.-H."/>
            <person name="Friedman R."/>
            <person name="Frazier M."/>
            <person name="Venter J.C."/>
        </authorList>
    </citation>
    <scope>NUCLEOTIDE SEQUENCE [LARGE SCALE GENOMIC DNA]</scope>
    <source>
        <strain evidence="1 2">SIR-1</strain>
    </source>
</reference>
<keyword evidence="2" id="KW-1185">Reference proteome</keyword>
<dbReference type="EMBL" id="ABCS01000191">
    <property type="protein sequence ID" value="EDM73672.1"/>
    <property type="molecule type" value="Genomic_DNA"/>
</dbReference>
<accession>A6GKD4</accession>
<name>A6GKD4_9BACT</name>